<accession>A0A183N2H3</accession>
<dbReference type="EMBL" id="UZAI01019197">
    <property type="protein sequence ID" value="VDP43519.1"/>
    <property type="molecule type" value="Genomic_DNA"/>
</dbReference>
<evidence type="ECO:0000313" key="2">
    <source>
        <dbReference type="Proteomes" id="UP000277204"/>
    </source>
</evidence>
<reference evidence="1 2" key="1">
    <citation type="submission" date="2018-11" db="EMBL/GenBank/DDBJ databases">
        <authorList>
            <consortium name="Pathogen Informatics"/>
        </authorList>
    </citation>
    <scope>NUCLEOTIDE SEQUENCE [LARGE SCALE GENOMIC DNA]</scope>
    <source>
        <strain evidence="1 2">Zambia</strain>
    </source>
</reference>
<dbReference type="Proteomes" id="UP000277204">
    <property type="component" value="Unassembled WGS sequence"/>
</dbReference>
<gene>
    <name evidence="1" type="ORF">SMRZ_LOCUS22498</name>
</gene>
<organism evidence="1 2">
    <name type="scientific">Schistosoma margrebowiei</name>
    <dbReference type="NCBI Taxonomy" id="48269"/>
    <lineage>
        <taxon>Eukaryota</taxon>
        <taxon>Metazoa</taxon>
        <taxon>Spiralia</taxon>
        <taxon>Lophotrochozoa</taxon>
        <taxon>Platyhelminthes</taxon>
        <taxon>Trematoda</taxon>
        <taxon>Digenea</taxon>
        <taxon>Strigeidida</taxon>
        <taxon>Schistosomatoidea</taxon>
        <taxon>Schistosomatidae</taxon>
        <taxon>Schistosoma</taxon>
    </lineage>
</organism>
<sequence length="67" mass="8225">MKFHITNLESLIQIYYVCVLQERDPFPIVYKQHLLLSLSSDHHILYPNHMFYKLVQYQFVHLDHRPI</sequence>
<evidence type="ECO:0000313" key="1">
    <source>
        <dbReference type="EMBL" id="VDP43519.1"/>
    </source>
</evidence>
<keyword evidence="2" id="KW-1185">Reference proteome</keyword>
<proteinExistence type="predicted"/>
<dbReference type="AlphaFoldDB" id="A0A183N2H3"/>
<name>A0A183N2H3_9TREM</name>
<protein>
    <submittedName>
        <fullName evidence="1">Uncharacterized protein</fullName>
    </submittedName>
</protein>